<feature type="transmembrane region" description="Helical" evidence="2">
    <location>
        <begin position="184"/>
        <end position="203"/>
    </location>
</feature>
<feature type="transmembrane region" description="Helical" evidence="2">
    <location>
        <begin position="160"/>
        <end position="178"/>
    </location>
</feature>
<feature type="region of interest" description="Disordered" evidence="1">
    <location>
        <begin position="1"/>
        <end position="26"/>
    </location>
</feature>
<reference evidence="4 5" key="1">
    <citation type="submission" date="2018-02" db="EMBL/GenBank/DDBJ databases">
        <title>Genome sequencing of Solimonas sp. HR-BB.</title>
        <authorList>
            <person name="Lee Y."/>
            <person name="Jeon C.O."/>
        </authorList>
    </citation>
    <scope>NUCLEOTIDE SEQUENCE [LARGE SCALE GENOMIC DNA]</scope>
    <source>
        <strain evidence="4 5">HR-BB</strain>
    </source>
</reference>
<evidence type="ECO:0000256" key="2">
    <source>
        <dbReference type="SAM" id="Phobius"/>
    </source>
</evidence>
<dbReference type="AlphaFoldDB" id="A0A2S5THP6"/>
<keyword evidence="2" id="KW-0812">Transmembrane</keyword>
<dbReference type="EMBL" id="PSNW01000004">
    <property type="protein sequence ID" value="PPE74338.1"/>
    <property type="molecule type" value="Genomic_DNA"/>
</dbReference>
<feature type="region of interest" description="Disordered" evidence="1">
    <location>
        <begin position="77"/>
        <end position="101"/>
    </location>
</feature>
<dbReference type="InterPro" id="IPR039447">
    <property type="entry name" value="UreH-like_TM_dom"/>
</dbReference>
<feature type="transmembrane region" description="Helical" evidence="2">
    <location>
        <begin position="233"/>
        <end position="252"/>
    </location>
</feature>
<protein>
    <recommendedName>
        <fullName evidence="3">Urease accessory protein UreH-like transmembrane domain-containing protein</fullName>
    </recommendedName>
</protein>
<evidence type="ECO:0000259" key="3">
    <source>
        <dbReference type="Pfam" id="PF13386"/>
    </source>
</evidence>
<feature type="transmembrane region" description="Helical" evidence="2">
    <location>
        <begin position="258"/>
        <end position="282"/>
    </location>
</feature>
<comment type="caution">
    <text evidence="4">The sequence shown here is derived from an EMBL/GenBank/DDBJ whole genome shotgun (WGS) entry which is preliminary data.</text>
</comment>
<dbReference type="OrthoDB" id="9798690at2"/>
<dbReference type="Pfam" id="PF13386">
    <property type="entry name" value="DsbD_2"/>
    <property type="match status" value="1"/>
</dbReference>
<name>A0A2S5THP6_9GAMM</name>
<evidence type="ECO:0000313" key="5">
    <source>
        <dbReference type="Proteomes" id="UP000238220"/>
    </source>
</evidence>
<keyword evidence="5" id="KW-1185">Reference proteome</keyword>
<dbReference type="PANTHER" id="PTHR42208">
    <property type="entry name" value="HEAVY METAL TRANSPORTER-RELATED"/>
    <property type="match status" value="1"/>
</dbReference>
<accession>A0A2S5THP6</accession>
<organism evidence="4 5">
    <name type="scientific">Solimonas fluminis</name>
    <dbReference type="NCBI Taxonomy" id="2086571"/>
    <lineage>
        <taxon>Bacteria</taxon>
        <taxon>Pseudomonadati</taxon>
        <taxon>Pseudomonadota</taxon>
        <taxon>Gammaproteobacteria</taxon>
        <taxon>Nevskiales</taxon>
        <taxon>Nevskiaceae</taxon>
        <taxon>Solimonas</taxon>
    </lineage>
</organism>
<feature type="compositionally biased region" description="Low complexity" evidence="1">
    <location>
        <begin position="88"/>
        <end position="101"/>
    </location>
</feature>
<evidence type="ECO:0000256" key="1">
    <source>
        <dbReference type="SAM" id="MobiDB-lite"/>
    </source>
</evidence>
<dbReference type="Proteomes" id="UP000238220">
    <property type="component" value="Unassembled WGS sequence"/>
</dbReference>
<dbReference type="PANTHER" id="PTHR42208:SF1">
    <property type="entry name" value="HEAVY METAL TRANSPORTER"/>
    <property type="match status" value="1"/>
</dbReference>
<gene>
    <name evidence="4" type="ORF">C3942_09945</name>
</gene>
<feature type="domain" description="Urease accessory protein UreH-like transmembrane" evidence="3">
    <location>
        <begin position="116"/>
        <end position="304"/>
    </location>
</feature>
<feature type="transmembrane region" description="Helical" evidence="2">
    <location>
        <begin position="294"/>
        <end position="317"/>
    </location>
</feature>
<sequence length="327" mass="33188">MVRRPRAQLRPGGVEPRGRPRDGGAAARLAGACAGTAARRRGRCRPLPGAVPRCRGAGGASHAAVRHPHAAGRQRLGPAALQGPARPPRAGTGAPSRPAASCAPAMPATELTLAAFAAAGLGASPHCALMCGCLQALQLRPAPEGAALRQRLMLLHAGRVAGYALMGALVGAGGLLLFRQLPDAVAGLRLQGLAAAILLLMGLRQWRGGARCRAAGRPPAPAPTAARVFLRGMAWALLPCGALYGMLFLAMLSRSPLYAALLMAAFGLGTLPLLGAGGWLLPRTALQREGLRRAGAAMLIVFGLAGLLAAGLAPLAAPSFCMPLPRG</sequence>
<keyword evidence="2" id="KW-1133">Transmembrane helix</keyword>
<keyword evidence="2" id="KW-0472">Membrane</keyword>
<proteinExistence type="predicted"/>
<evidence type="ECO:0000313" key="4">
    <source>
        <dbReference type="EMBL" id="PPE74338.1"/>
    </source>
</evidence>